<sequence length="523" mass="56845">MSFALEPLPETATPKDYLRLQFDPANVPSKRIVGLLACQRDPLLRLLSTRIISAKPAPISAVPAQKGKGLKKKEKSSPSTSGTATPVVEAQPEVAAGRLWEVELEDTVIFPEGGGQPSDMGYLHFSDPNGGTRSFRVEMCIRKKLESIHLVRVSAEDEAYLETVGKAVAEGEKVTIEVETDWERRVDQMTLHTAQHLLSAVLDTRSLPTLSWAMHAHPSLEPPYVELSRQLTWKEAEEVEVECNRLIGEAKRIWIEVSVQGDENGVDGDAERESRGLPKDYAGGVIRHCCIDQTDRNACCGTQVPNLSLCSFLHVIPPSLAPESTTPSKSATKLFFTSGPRAARYLSSCSRELSSVAQAVQANRSNAAERAARSEELRKDAGAINGDLRRELVRLLVETAGQDNVTWVHRDQRGTHDFEFLGLVAGGLMALEGSEGRVAVLTSAVDGTPGGLLLVQSKDDKLAKEIKDKLAAAIDDLGGEGDKGKRVRGGGAKGRYMSKIEGKFGKRERVAVARVIDSLKQEA</sequence>
<gene>
    <name evidence="4" type="ORF">MKK02DRAFT_38991</name>
</gene>
<protein>
    <submittedName>
        <fullName evidence="4">Cytoplasm protein</fullName>
    </submittedName>
</protein>
<dbReference type="AlphaFoldDB" id="A0AA38H5I0"/>
<evidence type="ECO:0000313" key="4">
    <source>
        <dbReference type="EMBL" id="KAI9634313.1"/>
    </source>
</evidence>
<dbReference type="SUPFAM" id="SSF50447">
    <property type="entry name" value="Translation proteins"/>
    <property type="match status" value="1"/>
</dbReference>
<dbReference type="GO" id="GO:0002196">
    <property type="term" value="F:Ser-tRNA(Ala) deacylase activity"/>
    <property type="evidence" value="ECO:0007669"/>
    <property type="project" value="TreeGrafter"/>
</dbReference>
<keyword evidence="5" id="KW-1185">Reference proteome</keyword>
<dbReference type="GeneID" id="77729590"/>
<organism evidence="4 5">
    <name type="scientific">Dioszegia hungarica</name>
    <dbReference type="NCBI Taxonomy" id="4972"/>
    <lineage>
        <taxon>Eukaryota</taxon>
        <taxon>Fungi</taxon>
        <taxon>Dikarya</taxon>
        <taxon>Basidiomycota</taxon>
        <taxon>Agaricomycotina</taxon>
        <taxon>Tremellomycetes</taxon>
        <taxon>Tremellales</taxon>
        <taxon>Bulleribasidiaceae</taxon>
        <taxon>Dioszegia</taxon>
    </lineage>
</organism>
<dbReference type="PANTHER" id="PTHR43462:SF1">
    <property type="entry name" value="ALANYL-TRNA EDITING PROTEIN AARSD1"/>
    <property type="match status" value="1"/>
</dbReference>
<keyword evidence="2" id="KW-0862">Zinc</keyword>
<dbReference type="InterPro" id="IPR051335">
    <property type="entry name" value="Alanyl-tRNA_Editing_Enzymes"/>
</dbReference>
<evidence type="ECO:0000256" key="1">
    <source>
        <dbReference type="ARBA" id="ARBA00022723"/>
    </source>
</evidence>
<dbReference type="EMBL" id="JAKWFO010000008">
    <property type="protein sequence ID" value="KAI9634313.1"/>
    <property type="molecule type" value="Genomic_DNA"/>
</dbReference>
<evidence type="ECO:0000256" key="2">
    <source>
        <dbReference type="ARBA" id="ARBA00022833"/>
    </source>
</evidence>
<feature type="region of interest" description="Disordered" evidence="3">
    <location>
        <begin position="63"/>
        <end position="87"/>
    </location>
</feature>
<comment type="caution">
    <text evidence="4">The sequence shown here is derived from an EMBL/GenBank/DDBJ whole genome shotgun (WGS) entry which is preliminary data.</text>
</comment>
<dbReference type="GO" id="GO:0046872">
    <property type="term" value="F:metal ion binding"/>
    <property type="evidence" value="ECO:0007669"/>
    <property type="project" value="UniProtKB-KW"/>
</dbReference>
<reference evidence="4" key="1">
    <citation type="journal article" date="2022" name="G3 (Bethesda)">
        <title>High quality genome of the basidiomycete yeast Dioszegia hungarica PDD-24b-2 isolated from cloud water.</title>
        <authorList>
            <person name="Jarrige D."/>
            <person name="Haridas S."/>
            <person name="Bleykasten-Grosshans C."/>
            <person name="Joly M."/>
            <person name="Nadalig T."/>
            <person name="Sancelme M."/>
            <person name="Vuilleumier S."/>
            <person name="Grigoriev I.V."/>
            <person name="Amato P."/>
            <person name="Bringel F."/>
        </authorList>
    </citation>
    <scope>NUCLEOTIDE SEQUENCE</scope>
    <source>
        <strain evidence="4">PDD-24b-2</strain>
    </source>
</reference>
<dbReference type="InterPro" id="IPR009000">
    <property type="entry name" value="Transl_B-barrel_sf"/>
</dbReference>
<accession>A0AA38H5I0</accession>
<dbReference type="SUPFAM" id="SSF55186">
    <property type="entry name" value="ThrRS/AlaRS common domain"/>
    <property type="match status" value="1"/>
</dbReference>
<name>A0AA38H5I0_9TREE</name>
<dbReference type="InterPro" id="IPR018163">
    <property type="entry name" value="Thr/Ala-tRNA-synth_IIc_edit"/>
</dbReference>
<dbReference type="Proteomes" id="UP001164286">
    <property type="component" value="Unassembled WGS sequence"/>
</dbReference>
<dbReference type="RefSeq" id="XP_052944090.1">
    <property type="nucleotide sequence ID" value="XM_053090385.1"/>
</dbReference>
<dbReference type="GO" id="GO:0000166">
    <property type="term" value="F:nucleotide binding"/>
    <property type="evidence" value="ECO:0007669"/>
    <property type="project" value="InterPro"/>
</dbReference>
<evidence type="ECO:0000256" key="3">
    <source>
        <dbReference type="SAM" id="MobiDB-lite"/>
    </source>
</evidence>
<proteinExistence type="predicted"/>
<dbReference type="Gene3D" id="2.40.30.130">
    <property type="match status" value="1"/>
</dbReference>
<evidence type="ECO:0000313" key="5">
    <source>
        <dbReference type="Proteomes" id="UP001164286"/>
    </source>
</evidence>
<keyword evidence="1" id="KW-0479">Metal-binding</keyword>
<dbReference type="PANTHER" id="PTHR43462">
    <property type="entry name" value="ALANYL-TRNA EDITING PROTEIN"/>
    <property type="match status" value="1"/>
</dbReference>
<dbReference type="Gene3D" id="3.30.980.10">
    <property type="entry name" value="Threonyl-trna Synthetase, Chain A, domain 2"/>
    <property type="match status" value="1"/>
</dbReference>